<accession>A0ACC1WT33</accession>
<sequence length="1350" mass="148951">MTAEADVHGVEVLSPKDMPNGNANADGSVNGNGNDAVSIDPVDPDLNSDSAGLDSKVIVEESKQSPIIKPDEEDNKIDSEDEESVVIVNENQLNNVENKIEPETEESVIVVNGNQINNVKDKIQSENEEYLVVLSGGDVDQEKVCTGDLGIDMDQSFEAETKSGMQAVKDQARDIVSENIAADGSVDQDQGAVAQNDSSESAQGMPVRISVDSACENDVTDMAGRNPVADPGGELAADSEENPEATVADAQLDSEVVNGSVTEEKEQVLATGNTQDGNLETVVNDLVDCSQQRTELNMSLESAESLQSSVDSEKAPVKIVQVAAGEEAAELNKSSETAESFPFTVDSENIPVERVQVDASQEARQLIKSSDVAECLPPTVDSDNLAIESVKVDASQATTEHNRSSKIAKCLPFPVDFENVRVESVQTIPAAPASISDSVTEPDVGFAVSTVAENSLSCEVDDVKKETGNEKLEMQNSESDSHLVANSNAIEVENGPIGDDKVSNWSNNDARLEIETVDENSHSFEVDDVNREMESGKVEMQSSKSSDSHPVDKTNVIEVENGPIGDDSVSVCPNNEARSEIETAHESIEMEEKVVDDSHTKLEVSEVIAECVDEQLIPADNAVVESGVSDSVEKESVADVKAESEIGKDSGVSCRDVSGEDVVVSESELPTGYVAGVPDVSENGGTPSTGGEIDDQRCKEMEENEEIQLTDGDVKTCQEVKENGLIQFTGEESSGRTCQEEEGTDSILRDETAPSTLEGSTIDASETQNVGPEVAKKPFYFLVKVPRYDDENIREQIKSAQSQVDEKTRSRDAIRDEVQTIRATYKKYSESLEAALAEERAARDLLKSKRQEIDSLQSMITKVKNAISVEDIDGRQIRKMEHMIAHETLPLKEEKQFIRDIKQLKQLREQFSSSMGKQDEVQQAFDQKDQIEERMKLLRKEADSLRDNVLKAEAATQAAKKQQRDESEKLKKLLGQFKAADDIRQEAYKHLQNLKKQAYDKNKYFWKYKDDAKQANDLAFKGDKVALQHLCVNQVERVLELWNSNDEFRKEYVNSNVRSTLRRLKTLDGRSLGPDEEPPVIHSFLNDRVAKDNSVWQNSILKSEKTGQEVPEKPEKVNAKPIPEVGEPKSQITKSKRPAKPSRSVNGSVTVSGRDEIEEVIEEEPKRTKEEEELARKAEELRKEEEAAKLKEQRRLEEKAKAKEALERKKRIAEKAQARAAIRAQKEAEQKEKEREKRARKKEKRKAAAEEDTDVMKGESTPSSEIPLGTPQSSEIQEESMAITKRPQKSSQFSKQTTKPTSVPLPLRNRGKRRMQSWMWAVIAALVIFALFLLGNSSFSYTFGLEGFGF</sequence>
<dbReference type="Proteomes" id="UP001164539">
    <property type="component" value="Chromosome 14"/>
</dbReference>
<comment type="caution">
    <text evidence="1">The sequence shown here is derived from an EMBL/GenBank/DDBJ whole genome shotgun (WGS) entry which is preliminary data.</text>
</comment>
<dbReference type="EMBL" id="CM051407">
    <property type="protein sequence ID" value="KAJ4702370.1"/>
    <property type="molecule type" value="Genomic_DNA"/>
</dbReference>
<protein>
    <submittedName>
        <fullName evidence="1">Proton pump-interactor 1</fullName>
    </submittedName>
</protein>
<evidence type="ECO:0000313" key="2">
    <source>
        <dbReference type="Proteomes" id="UP001164539"/>
    </source>
</evidence>
<reference evidence="1 2" key="1">
    <citation type="journal article" date="2023" name="Science">
        <title>Complex scaffold remodeling in plant triterpene biosynthesis.</title>
        <authorList>
            <person name="De La Pena R."/>
            <person name="Hodgson H."/>
            <person name="Liu J.C."/>
            <person name="Stephenson M.J."/>
            <person name="Martin A.C."/>
            <person name="Owen C."/>
            <person name="Harkess A."/>
            <person name="Leebens-Mack J."/>
            <person name="Jimenez L.E."/>
            <person name="Osbourn A."/>
            <person name="Sattely E.S."/>
        </authorList>
    </citation>
    <scope>NUCLEOTIDE SEQUENCE [LARGE SCALE GENOMIC DNA]</scope>
    <source>
        <strain evidence="2">cv. JPN11</strain>
        <tissue evidence="1">Leaf</tissue>
    </source>
</reference>
<evidence type="ECO:0000313" key="1">
    <source>
        <dbReference type="EMBL" id="KAJ4702370.1"/>
    </source>
</evidence>
<gene>
    <name evidence="1" type="ORF">OWV82_025460</name>
</gene>
<organism evidence="1 2">
    <name type="scientific">Melia azedarach</name>
    <name type="common">Chinaberry tree</name>
    <dbReference type="NCBI Taxonomy" id="155640"/>
    <lineage>
        <taxon>Eukaryota</taxon>
        <taxon>Viridiplantae</taxon>
        <taxon>Streptophyta</taxon>
        <taxon>Embryophyta</taxon>
        <taxon>Tracheophyta</taxon>
        <taxon>Spermatophyta</taxon>
        <taxon>Magnoliopsida</taxon>
        <taxon>eudicotyledons</taxon>
        <taxon>Gunneridae</taxon>
        <taxon>Pentapetalae</taxon>
        <taxon>rosids</taxon>
        <taxon>malvids</taxon>
        <taxon>Sapindales</taxon>
        <taxon>Meliaceae</taxon>
        <taxon>Melia</taxon>
    </lineage>
</organism>
<name>A0ACC1WT33_MELAZ</name>
<proteinExistence type="predicted"/>
<keyword evidence="2" id="KW-1185">Reference proteome</keyword>